<dbReference type="PANTHER" id="PTHR43859">
    <property type="entry name" value="ACYL-ACTIVATING ENZYME"/>
    <property type="match status" value="1"/>
</dbReference>
<dbReference type="InterPro" id="IPR020845">
    <property type="entry name" value="AMP-binding_CS"/>
</dbReference>
<evidence type="ECO:0000256" key="7">
    <source>
        <dbReference type="ARBA" id="ARBA00067668"/>
    </source>
</evidence>
<dbReference type="InterPro" id="IPR025110">
    <property type="entry name" value="AMP-bd_C"/>
</dbReference>
<dbReference type="EMBL" id="NFZT01000001">
    <property type="protein sequence ID" value="OWV34800.1"/>
    <property type="molecule type" value="Genomic_DNA"/>
</dbReference>
<evidence type="ECO:0000256" key="1">
    <source>
        <dbReference type="ARBA" id="ARBA00006432"/>
    </source>
</evidence>
<comment type="catalytic activity">
    <reaction evidence="5">
        <text>3-(methylsulfanyl)propanoate + ATP + CoA = 3-(methylsulfanyl)propanoyl-CoA + AMP + diphosphate</text>
        <dbReference type="Rhea" id="RHEA:43052"/>
        <dbReference type="ChEBI" id="CHEBI:30616"/>
        <dbReference type="ChEBI" id="CHEBI:33019"/>
        <dbReference type="ChEBI" id="CHEBI:49016"/>
        <dbReference type="ChEBI" id="CHEBI:57287"/>
        <dbReference type="ChEBI" id="CHEBI:82815"/>
        <dbReference type="ChEBI" id="CHEBI:456215"/>
        <dbReference type="EC" id="6.2.1.44"/>
    </reaction>
    <physiologicalReaction direction="left-to-right" evidence="5">
        <dbReference type="Rhea" id="RHEA:43053"/>
    </physiologicalReaction>
</comment>
<protein>
    <recommendedName>
        <fullName evidence="7">3-methylmercaptopropionyl-CoA ligase</fullName>
        <ecNumber evidence="6">6.2.1.44</ecNumber>
    </recommendedName>
</protein>
<evidence type="ECO:0000256" key="6">
    <source>
        <dbReference type="ARBA" id="ARBA00066616"/>
    </source>
</evidence>
<dbReference type="NCBIfam" id="NF004837">
    <property type="entry name" value="PRK06187.1"/>
    <property type="match status" value="1"/>
</dbReference>
<evidence type="ECO:0000256" key="4">
    <source>
        <dbReference type="ARBA" id="ARBA00023098"/>
    </source>
</evidence>
<dbReference type="AlphaFoldDB" id="A0A219B8T3"/>
<dbReference type="PROSITE" id="PS00455">
    <property type="entry name" value="AMP_BINDING"/>
    <property type="match status" value="1"/>
</dbReference>
<evidence type="ECO:0000256" key="2">
    <source>
        <dbReference type="ARBA" id="ARBA00022598"/>
    </source>
</evidence>
<comment type="caution">
    <text evidence="10">The sequence shown here is derived from an EMBL/GenBank/DDBJ whole genome shotgun (WGS) entry which is preliminary data.</text>
</comment>
<dbReference type="CDD" id="cd12119">
    <property type="entry name" value="ttLC_FACS_AlkK_like"/>
    <property type="match status" value="1"/>
</dbReference>
<proteinExistence type="inferred from homology"/>
<dbReference type="InterPro" id="IPR045851">
    <property type="entry name" value="AMP-bd_C_sf"/>
</dbReference>
<gene>
    <name evidence="10" type="ORF">B5C34_13865</name>
</gene>
<dbReference type="PANTHER" id="PTHR43859:SF4">
    <property type="entry name" value="BUTANOATE--COA LIGASE AAE1-RELATED"/>
    <property type="match status" value="1"/>
</dbReference>
<sequence>MLGGMQDWPLLVWKLIDHAATNHGSREVVSLTCEGTEHRSNWAEVRERSLQVASGLSKLGIGRGDRVATLAWNTHCHVECWYGISGMGAVAHTVNPRLFEEQIVYILNHAGDRALFFDLTFVPLVEKIAPQLKTVEHFILMTDAAHMPADSSLDLTCYETFVAEAPAGYSWAEVEETAPAGLCYTSGTTGNPKGVLYTHRSNVLHTFGGISKDALSLGSSDVALPVVPMYHANAWGMPYATAAVGAKLVMGGPHFDPETLHKLMLKEGVTMTAAVPTIWLGMLQYLEKTGQDLGALERVVIGGSACPRSMIVAFKKKYGVDVFHAWGMTEMSPLGTVGTLSASAAALNEEAQFDIKTKQGRAIFGVEMKIVDEDGNDLPRDGKAFGHLLVRGPWVAEEYFGGDGGVIVDEDCWFDTGDVATIDSEGYMQITDRSKDVIKSGGEWISSIELENEAVGAEGVAEAAVIGLPHPKWDERPLLVVVPREGASPTKEAILSHLEGRIAKWWMPDDIVFVDEIPHTATGKIQKTALREQFKDYELPTAKAA</sequence>
<evidence type="ECO:0000313" key="11">
    <source>
        <dbReference type="Proteomes" id="UP000198462"/>
    </source>
</evidence>
<reference evidence="11" key="1">
    <citation type="submission" date="2017-05" db="EMBL/GenBank/DDBJ databases">
        <authorList>
            <person name="Lin X."/>
        </authorList>
    </citation>
    <scope>NUCLEOTIDE SEQUENCE [LARGE SCALE GENOMIC DNA]</scope>
    <source>
        <strain evidence="11">JLT2012</strain>
    </source>
</reference>
<dbReference type="STRING" id="1234595.C725_1999"/>
<dbReference type="GO" id="GO:0006631">
    <property type="term" value="P:fatty acid metabolic process"/>
    <property type="evidence" value="ECO:0007669"/>
    <property type="project" value="UniProtKB-KW"/>
</dbReference>
<evidence type="ECO:0000259" key="9">
    <source>
        <dbReference type="Pfam" id="PF13193"/>
    </source>
</evidence>
<evidence type="ECO:0000313" key="10">
    <source>
        <dbReference type="EMBL" id="OWV34800.1"/>
    </source>
</evidence>
<dbReference type="Proteomes" id="UP000198462">
    <property type="component" value="Unassembled WGS sequence"/>
</dbReference>
<dbReference type="FunFam" id="3.30.300.30:FF:000008">
    <property type="entry name" value="2,3-dihydroxybenzoate-AMP ligase"/>
    <property type="match status" value="1"/>
</dbReference>
<keyword evidence="11" id="KW-1185">Reference proteome</keyword>
<evidence type="ECO:0000256" key="3">
    <source>
        <dbReference type="ARBA" id="ARBA00022832"/>
    </source>
</evidence>
<evidence type="ECO:0000256" key="5">
    <source>
        <dbReference type="ARBA" id="ARBA00051915"/>
    </source>
</evidence>
<dbReference type="InterPro" id="IPR042099">
    <property type="entry name" value="ANL_N_sf"/>
</dbReference>
<feature type="domain" description="AMP-binding enzyme C-terminal" evidence="9">
    <location>
        <begin position="449"/>
        <end position="524"/>
    </location>
</feature>
<evidence type="ECO:0000259" key="8">
    <source>
        <dbReference type="Pfam" id="PF00501"/>
    </source>
</evidence>
<comment type="similarity">
    <text evidence="1">Belongs to the ATP-dependent AMP-binding enzyme family.</text>
</comment>
<feature type="domain" description="AMP-dependent synthetase/ligase" evidence="8">
    <location>
        <begin position="17"/>
        <end position="400"/>
    </location>
</feature>
<dbReference type="EC" id="6.2.1.44" evidence="6"/>
<dbReference type="SUPFAM" id="SSF56801">
    <property type="entry name" value="Acetyl-CoA synthetase-like"/>
    <property type="match status" value="1"/>
</dbReference>
<dbReference type="Gene3D" id="3.40.50.12780">
    <property type="entry name" value="N-terminal domain of ligase-like"/>
    <property type="match status" value="1"/>
</dbReference>
<dbReference type="Gene3D" id="3.30.300.30">
    <property type="match status" value="1"/>
</dbReference>
<name>A0A219B8T3_9SPHN</name>
<dbReference type="NCBIfam" id="NF004674">
    <property type="entry name" value="PRK06018.1"/>
    <property type="match status" value="1"/>
</dbReference>
<keyword evidence="2 10" id="KW-0436">Ligase</keyword>
<dbReference type="GO" id="GO:0016874">
    <property type="term" value="F:ligase activity"/>
    <property type="evidence" value="ECO:0007669"/>
    <property type="project" value="UniProtKB-KW"/>
</dbReference>
<keyword evidence="4" id="KW-0443">Lipid metabolism</keyword>
<dbReference type="InterPro" id="IPR000873">
    <property type="entry name" value="AMP-dep_synth/lig_dom"/>
</dbReference>
<accession>A0A219B8T3</accession>
<keyword evidence="3" id="KW-0276">Fatty acid metabolism</keyword>
<dbReference type="Pfam" id="PF13193">
    <property type="entry name" value="AMP-binding_C"/>
    <property type="match status" value="1"/>
</dbReference>
<dbReference type="Pfam" id="PF00501">
    <property type="entry name" value="AMP-binding"/>
    <property type="match status" value="1"/>
</dbReference>
<dbReference type="OrthoDB" id="9803968at2"/>
<organism evidence="10 11">
    <name type="scientific">Pacificimonas flava</name>
    <dbReference type="NCBI Taxonomy" id="1234595"/>
    <lineage>
        <taxon>Bacteria</taxon>
        <taxon>Pseudomonadati</taxon>
        <taxon>Pseudomonadota</taxon>
        <taxon>Alphaproteobacteria</taxon>
        <taxon>Sphingomonadales</taxon>
        <taxon>Sphingosinicellaceae</taxon>
        <taxon>Pacificimonas</taxon>
    </lineage>
</organism>